<accession>A0A3Q1JWP1</accession>
<reference evidence="9" key="3">
    <citation type="submission" date="2025-09" db="UniProtKB">
        <authorList>
            <consortium name="Ensembl"/>
        </authorList>
    </citation>
    <scope>IDENTIFICATION</scope>
</reference>
<dbReference type="GO" id="GO:0001817">
    <property type="term" value="P:regulation of cytokine production"/>
    <property type="evidence" value="ECO:0007669"/>
    <property type="project" value="TreeGrafter"/>
</dbReference>
<evidence type="ECO:0000256" key="7">
    <source>
        <dbReference type="SAM" id="Phobius"/>
    </source>
</evidence>
<evidence type="ECO:0000256" key="2">
    <source>
        <dbReference type="ARBA" id="ARBA00022729"/>
    </source>
</evidence>
<evidence type="ECO:0000256" key="6">
    <source>
        <dbReference type="ARBA" id="ARBA00023319"/>
    </source>
</evidence>
<evidence type="ECO:0000256" key="1">
    <source>
        <dbReference type="ARBA" id="ARBA00004370"/>
    </source>
</evidence>
<dbReference type="GO" id="GO:0009897">
    <property type="term" value="C:external side of plasma membrane"/>
    <property type="evidence" value="ECO:0007669"/>
    <property type="project" value="TreeGrafter"/>
</dbReference>
<dbReference type="Ensembl" id="ENSATET00000020275.3">
    <property type="protein sequence ID" value="ENSATEP00000019931.2"/>
    <property type="gene ID" value="ENSATEG00000013912.3"/>
</dbReference>
<protein>
    <recommendedName>
        <fullName evidence="8">Ig-like domain-containing protein</fullName>
    </recommendedName>
</protein>
<keyword evidence="6" id="KW-0393">Immunoglobulin domain</keyword>
<feature type="transmembrane region" description="Helical" evidence="7">
    <location>
        <begin position="196"/>
        <end position="215"/>
    </location>
</feature>
<keyword evidence="5" id="KW-0325">Glycoprotein</keyword>
<dbReference type="InParanoid" id="A0A3Q1JWP1"/>
<dbReference type="STRING" id="64144.ENSATEP00000019946"/>
<dbReference type="PROSITE" id="PS50835">
    <property type="entry name" value="IG_LIKE"/>
    <property type="match status" value="1"/>
</dbReference>
<reference evidence="9" key="1">
    <citation type="submission" date="2021-04" db="EMBL/GenBank/DDBJ databases">
        <authorList>
            <consortium name="Wellcome Sanger Institute Data Sharing"/>
        </authorList>
    </citation>
    <scope>NUCLEOTIDE SEQUENCE [LARGE SCALE GENOMIC DNA]</scope>
</reference>
<name>A0A3Q1JWP1_ANATE</name>
<dbReference type="InterPro" id="IPR007110">
    <property type="entry name" value="Ig-like_dom"/>
</dbReference>
<keyword evidence="3 7" id="KW-0472">Membrane</keyword>
<dbReference type="PANTHER" id="PTHR24100">
    <property type="entry name" value="BUTYROPHILIN"/>
    <property type="match status" value="1"/>
</dbReference>
<organism evidence="9 10">
    <name type="scientific">Anabas testudineus</name>
    <name type="common">Climbing perch</name>
    <name type="synonym">Anthias testudineus</name>
    <dbReference type="NCBI Taxonomy" id="64144"/>
    <lineage>
        <taxon>Eukaryota</taxon>
        <taxon>Metazoa</taxon>
        <taxon>Chordata</taxon>
        <taxon>Craniata</taxon>
        <taxon>Vertebrata</taxon>
        <taxon>Euteleostomi</taxon>
        <taxon>Actinopterygii</taxon>
        <taxon>Neopterygii</taxon>
        <taxon>Teleostei</taxon>
        <taxon>Neoteleostei</taxon>
        <taxon>Acanthomorphata</taxon>
        <taxon>Anabantaria</taxon>
        <taxon>Anabantiformes</taxon>
        <taxon>Anabantoidei</taxon>
        <taxon>Anabantidae</taxon>
        <taxon>Anabas</taxon>
    </lineage>
</organism>
<evidence type="ECO:0000313" key="10">
    <source>
        <dbReference type="Proteomes" id="UP000265040"/>
    </source>
</evidence>
<dbReference type="GeneTree" id="ENSGT01030000234884"/>
<dbReference type="InterPro" id="IPR013106">
    <property type="entry name" value="Ig_V-set"/>
</dbReference>
<dbReference type="OMA" id="YEDHSEV"/>
<dbReference type="InterPro" id="IPR036179">
    <property type="entry name" value="Ig-like_dom_sf"/>
</dbReference>
<dbReference type="SMART" id="SM00406">
    <property type="entry name" value="IGv"/>
    <property type="match status" value="1"/>
</dbReference>
<dbReference type="SMART" id="SM00409">
    <property type="entry name" value="IG"/>
    <property type="match status" value="1"/>
</dbReference>
<keyword evidence="2" id="KW-0732">Signal</keyword>
<proteinExistence type="predicted"/>
<comment type="subcellular location">
    <subcellularLocation>
        <location evidence="1">Membrane</location>
    </subcellularLocation>
</comment>
<keyword evidence="4" id="KW-1015">Disulfide bond</keyword>
<evidence type="ECO:0000259" key="8">
    <source>
        <dbReference type="PROSITE" id="PS50835"/>
    </source>
</evidence>
<dbReference type="Pfam" id="PF07686">
    <property type="entry name" value="V-set"/>
    <property type="match status" value="1"/>
</dbReference>
<dbReference type="GO" id="GO:0050852">
    <property type="term" value="P:T cell receptor signaling pathway"/>
    <property type="evidence" value="ECO:0007669"/>
    <property type="project" value="TreeGrafter"/>
</dbReference>
<evidence type="ECO:0000256" key="4">
    <source>
        <dbReference type="ARBA" id="ARBA00023157"/>
    </source>
</evidence>
<sequence length="216" mass="23955">MPALKVFRSNKTNDLIRTSHETHHGVSSSAARDLFHYWTFASVSLFSLVSGYEDHSEVAGPVQPIVAMVGENITLPCHLKPSTDASSMVVEWSGPVLNPSFVYFWKNGHQHLVFIDPSYEGRMSLLINNLKHGDLSLNLIDVKLSDDGTYTCLVPQLGKSALVRLTVEMAELSSIPTQDPVGRTNFKGCRPVLSTWIPVMVFSTLLLTVFGVYLYK</sequence>
<dbReference type="SUPFAM" id="SSF48726">
    <property type="entry name" value="Immunoglobulin"/>
    <property type="match status" value="1"/>
</dbReference>
<keyword evidence="10" id="KW-1185">Reference proteome</keyword>
<dbReference type="Proteomes" id="UP000265040">
    <property type="component" value="Chromosome 18"/>
</dbReference>
<keyword evidence="7" id="KW-0812">Transmembrane</keyword>
<dbReference type="InterPro" id="IPR013783">
    <property type="entry name" value="Ig-like_fold"/>
</dbReference>
<evidence type="ECO:0000256" key="3">
    <source>
        <dbReference type="ARBA" id="ARBA00023136"/>
    </source>
</evidence>
<dbReference type="InterPro" id="IPR003599">
    <property type="entry name" value="Ig_sub"/>
</dbReference>
<evidence type="ECO:0000313" key="9">
    <source>
        <dbReference type="Ensembl" id="ENSATEP00000019931.2"/>
    </source>
</evidence>
<dbReference type="GO" id="GO:0050863">
    <property type="term" value="P:regulation of T cell activation"/>
    <property type="evidence" value="ECO:0007669"/>
    <property type="project" value="UniProtKB-ARBA"/>
</dbReference>
<dbReference type="InterPro" id="IPR050504">
    <property type="entry name" value="IgSF_BTN/MOG"/>
</dbReference>
<feature type="domain" description="Ig-like" evidence="8">
    <location>
        <begin position="70"/>
        <end position="170"/>
    </location>
</feature>
<dbReference type="FunFam" id="2.60.40.10:FF:000142">
    <property type="entry name" value="V-set domain-containing T-cell activation inhibitor 1"/>
    <property type="match status" value="1"/>
</dbReference>
<dbReference type="GO" id="GO:1903037">
    <property type="term" value="P:regulation of leukocyte cell-cell adhesion"/>
    <property type="evidence" value="ECO:0007669"/>
    <property type="project" value="UniProtKB-ARBA"/>
</dbReference>
<evidence type="ECO:0000256" key="5">
    <source>
        <dbReference type="ARBA" id="ARBA00023180"/>
    </source>
</evidence>
<keyword evidence="7" id="KW-1133">Transmembrane helix</keyword>
<dbReference type="GO" id="GO:0005102">
    <property type="term" value="F:signaling receptor binding"/>
    <property type="evidence" value="ECO:0007669"/>
    <property type="project" value="TreeGrafter"/>
</dbReference>
<reference evidence="9" key="2">
    <citation type="submission" date="2025-08" db="UniProtKB">
        <authorList>
            <consortium name="Ensembl"/>
        </authorList>
    </citation>
    <scope>IDENTIFICATION</scope>
</reference>
<dbReference type="AlphaFoldDB" id="A0A3Q1JWP1"/>
<dbReference type="Gene3D" id="2.60.40.10">
    <property type="entry name" value="Immunoglobulins"/>
    <property type="match status" value="1"/>
</dbReference>
<dbReference type="PANTHER" id="PTHR24100:SF151">
    <property type="entry name" value="ICOS LIGAND"/>
    <property type="match status" value="1"/>
</dbReference>